<keyword evidence="1" id="KW-0472">Membrane</keyword>
<feature type="transmembrane region" description="Helical" evidence="1">
    <location>
        <begin position="48"/>
        <end position="65"/>
    </location>
</feature>
<organism evidence="2 3">
    <name type="scientific">Cellulomonas triticagri</name>
    <dbReference type="NCBI Taxonomy" id="2483352"/>
    <lineage>
        <taxon>Bacteria</taxon>
        <taxon>Bacillati</taxon>
        <taxon>Actinomycetota</taxon>
        <taxon>Actinomycetes</taxon>
        <taxon>Micrococcales</taxon>
        <taxon>Cellulomonadaceae</taxon>
        <taxon>Cellulomonas</taxon>
    </lineage>
</organism>
<dbReference type="RefSeq" id="WP_122149623.1">
    <property type="nucleotide sequence ID" value="NZ_RFFI01000060.1"/>
</dbReference>
<evidence type="ECO:0000313" key="2">
    <source>
        <dbReference type="EMBL" id="RMI09111.1"/>
    </source>
</evidence>
<protein>
    <submittedName>
        <fullName evidence="2">Uncharacterized protein</fullName>
    </submittedName>
</protein>
<dbReference type="EMBL" id="RFFI01000060">
    <property type="protein sequence ID" value="RMI09111.1"/>
    <property type="molecule type" value="Genomic_DNA"/>
</dbReference>
<feature type="transmembrane region" description="Helical" evidence="1">
    <location>
        <begin position="24"/>
        <end position="42"/>
    </location>
</feature>
<keyword evidence="1" id="KW-0812">Transmembrane</keyword>
<comment type="caution">
    <text evidence="2">The sequence shown here is derived from an EMBL/GenBank/DDBJ whole genome shotgun (WGS) entry which is preliminary data.</text>
</comment>
<proteinExistence type="predicted"/>
<dbReference type="OrthoDB" id="5150311at2"/>
<name>A0A3M2JAG6_9CELL</name>
<reference evidence="2 3" key="1">
    <citation type="submission" date="2018-10" db="EMBL/GenBank/DDBJ databases">
        <title>Isolation, diversity and antifungal activity of actinobacteria from wheat.</title>
        <authorList>
            <person name="Han C."/>
        </authorList>
    </citation>
    <scope>NUCLEOTIDE SEQUENCE [LARGE SCALE GENOMIC DNA]</scope>
    <source>
        <strain evidence="2 3">NEAU-YY56</strain>
    </source>
</reference>
<gene>
    <name evidence="2" type="ORF">EBM89_11815</name>
</gene>
<dbReference type="Proteomes" id="UP000269289">
    <property type="component" value="Unassembled WGS sequence"/>
</dbReference>
<keyword evidence="1" id="KW-1133">Transmembrane helix</keyword>
<sequence>MGEQQPSTGPAGSAGKDDASTADVAYLPIGLVFLILGLSGLVSDSMRYASFAFLPIGVTFLLLALRSRGSGETVPDGEPGPDVTPR</sequence>
<accession>A0A3M2JAG6</accession>
<dbReference type="AlphaFoldDB" id="A0A3M2JAG6"/>
<evidence type="ECO:0000313" key="3">
    <source>
        <dbReference type="Proteomes" id="UP000269289"/>
    </source>
</evidence>
<evidence type="ECO:0000256" key="1">
    <source>
        <dbReference type="SAM" id="Phobius"/>
    </source>
</evidence>
<keyword evidence="3" id="KW-1185">Reference proteome</keyword>